<name>A0A1Y1JJB0_PLAGO</name>
<evidence type="ECO:0000313" key="3">
    <source>
        <dbReference type="EMBL" id="GAW81495.1"/>
    </source>
</evidence>
<dbReference type="EMBL" id="BDQF01000011">
    <property type="protein sequence ID" value="GAW81495.1"/>
    <property type="molecule type" value="Genomic_DNA"/>
</dbReference>
<evidence type="ECO:0000313" key="4">
    <source>
        <dbReference type="Proteomes" id="UP000195521"/>
    </source>
</evidence>
<evidence type="ECO:0000256" key="2">
    <source>
        <dbReference type="SAM" id="Phobius"/>
    </source>
</evidence>
<keyword evidence="1" id="KW-0175">Coiled coil</keyword>
<feature type="transmembrane region" description="Helical" evidence="2">
    <location>
        <begin position="20"/>
        <end position="37"/>
    </location>
</feature>
<dbReference type="OMA" id="QGDYLFH"/>
<sequence>MNDFQPNDVMYVLHNSTLYFLLYAAVQISQYIFHILYNNKVIQTYFFKYQKKIKKTYCQYTKSSEYQDISNKIEHLKKKIKKYTKLIEENKKSNKHMNEYDLLILNGKFTRKLLKEEKNLNDLNNLLEQENQGDYLFHACDILSSLVTSNSVLANVLRTQITVTFLFLYLKYLSCQNAKLSHVSTEMDIWFGKHFKIISTEPWANNLINLLYGYNTAHVVFLTLKQNVSNLFIKSEVKMKTV</sequence>
<dbReference type="AlphaFoldDB" id="A0A1Y1JJB0"/>
<evidence type="ECO:0000256" key="1">
    <source>
        <dbReference type="SAM" id="Coils"/>
    </source>
</evidence>
<organism evidence="3 4">
    <name type="scientific">Plasmodium gonderi</name>
    <dbReference type="NCBI Taxonomy" id="77519"/>
    <lineage>
        <taxon>Eukaryota</taxon>
        <taxon>Sar</taxon>
        <taxon>Alveolata</taxon>
        <taxon>Apicomplexa</taxon>
        <taxon>Aconoidasida</taxon>
        <taxon>Haemosporida</taxon>
        <taxon>Plasmodiidae</taxon>
        <taxon>Plasmodium</taxon>
        <taxon>Plasmodium (Plasmodium)</taxon>
    </lineage>
</organism>
<proteinExistence type="predicted"/>
<dbReference type="Proteomes" id="UP000195521">
    <property type="component" value="Unassembled WGS sequence"/>
</dbReference>
<dbReference type="OrthoDB" id="382142at2759"/>
<keyword evidence="2" id="KW-0472">Membrane</keyword>
<dbReference type="GeneID" id="39748218"/>
<dbReference type="RefSeq" id="XP_028544084.1">
    <property type="nucleotide sequence ID" value="XM_028688283.1"/>
</dbReference>
<keyword evidence="4" id="KW-1185">Reference proteome</keyword>
<reference evidence="4" key="1">
    <citation type="submission" date="2017-04" db="EMBL/GenBank/DDBJ databases">
        <title>Plasmodium gonderi genome.</title>
        <authorList>
            <person name="Arisue N."/>
            <person name="Honma H."/>
            <person name="Kawai S."/>
            <person name="Tougan T."/>
            <person name="Tanabe K."/>
            <person name="Horii T."/>
        </authorList>
    </citation>
    <scope>NUCLEOTIDE SEQUENCE [LARGE SCALE GENOMIC DNA]</scope>
    <source>
        <strain evidence="4">ATCC 30045</strain>
    </source>
</reference>
<keyword evidence="2" id="KW-0812">Transmembrane</keyword>
<protein>
    <submittedName>
        <fullName evidence="3">Uncharacterized protein</fullName>
    </submittedName>
</protein>
<gene>
    <name evidence="3" type="ORF">PGO_102530</name>
</gene>
<comment type="caution">
    <text evidence="3">The sequence shown here is derived from an EMBL/GenBank/DDBJ whole genome shotgun (WGS) entry which is preliminary data.</text>
</comment>
<accession>A0A1Y1JJB0</accession>
<feature type="coiled-coil region" evidence="1">
    <location>
        <begin position="66"/>
        <end position="133"/>
    </location>
</feature>
<keyword evidence="2" id="KW-1133">Transmembrane helix</keyword>